<name>A0A067TZK4_GALM3</name>
<feature type="compositionally biased region" description="Polar residues" evidence="1">
    <location>
        <begin position="438"/>
        <end position="448"/>
    </location>
</feature>
<feature type="compositionally biased region" description="Pro residues" evidence="1">
    <location>
        <begin position="451"/>
        <end position="465"/>
    </location>
</feature>
<feature type="compositionally biased region" description="Low complexity" evidence="1">
    <location>
        <begin position="362"/>
        <end position="383"/>
    </location>
</feature>
<feature type="compositionally biased region" description="Polar residues" evidence="1">
    <location>
        <begin position="715"/>
        <end position="743"/>
    </location>
</feature>
<feature type="region of interest" description="Disordered" evidence="1">
    <location>
        <begin position="652"/>
        <end position="790"/>
    </location>
</feature>
<dbReference type="OrthoDB" id="3195323at2759"/>
<gene>
    <name evidence="2" type="ORF">GALMADRAFT_360685</name>
</gene>
<feature type="compositionally biased region" description="Polar residues" evidence="1">
    <location>
        <begin position="573"/>
        <end position="598"/>
    </location>
</feature>
<evidence type="ECO:0000313" key="2">
    <source>
        <dbReference type="EMBL" id="KDR85429.1"/>
    </source>
</evidence>
<feature type="compositionally biased region" description="Pro residues" evidence="1">
    <location>
        <begin position="81"/>
        <end position="92"/>
    </location>
</feature>
<feature type="compositionally biased region" description="Low complexity" evidence="1">
    <location>
        <begin position="246"/>
        <end position="257"/>
    </location>
</feature>
<feature type="compositionally biased region" description="Basic residues" evidence="1">
    <location>
        <begin position="469"/>
        <end position="478"/>
    </location>
</feature>
<feature type="compositionally biased region" description="Polar residues" evidence="1">
    <location>
        <begin position="98"/>
        <end position="111"/>
    </location>
</feature>
<accession>A0A067TZK4</accession>
<feature type="region of interest" description="Disordered" evidence="1">
    <location>
        <begin position="1"/>
        <end position="54"/>
    </location>
</feature>
<proteinExistence type="predicted"/>
<feature type="region of interest" description="Disordered" evidence="1">
    <location>
        <begin position="341"/>
        <end position="604"/>
    </location>
</feature>
<feature type="region of interest" description="Disordered" evidence="1">
    <location>
        <begin position="188"/>
        <end position="329"/>
    </location>
</feature>
<feature type="compositionally biased region" description="Basic and acidic residues" evidence="1">
    <location>
        <begin position="408"/>
        <end position="426"/>
    </location>
</feature>
<dbReference type="EMBL" id="KL142367">
    <property type="protein sequence ID" value="KDR85429.1"/>
    <property type="molecule type" value="Genomic_DNA"/>
</dbReference>
<dbReference type="AlphaFoldDB" id="A0A067TZK4"/>
<dbReference type="Proteomes" id="UP000027222">
    <property type="component" value="Unassembled WGS sequence"/>
</dbReference>
<dbReference type="HOGENOM" id="CLU_338030_0_0_1"/>
<keyword evidence="3" id="KW-1185">Reference proteome</keyword>
<dbReference type="STRING" id="685588.A0A067TZK4"/>
<feature type="compositionally biased region" description="Basic and acidic residues" evidence="1">
    <location>
        <begin position="1"/>
        <end position="10"/>
    </location>
</feature>
<feature type="compositionally biased region" description="Pro residues" evidence="1">
    <location>
        <begin position="315"/>
        <end position="324"/>
    </location>
</feature>
<sequence length="838" mass="90769">MSKYKLRETVCSRPGDGLMGRHGSYNYKSPSSKDLGQKYVQEKQPAQVKSPGKFNSFASAIGFKSKKNAHPTLTIQDPPASNGPPLPSPNPVSPVLSESTRPMSKAASSTRSRVDSLEPRTPVDYHRDKRQSLLTLSDVDPFAGRPMIAVPVPNLPSDPNRLSAYSNPSVTDFVHKKADVPTFNRVSYASSSSNSNNHGMELPFITPPVTAKPNSEFRPLHTKRSMGSLQIKRPEPLSRQASLNPSIDSTSRSGSSSTVAPGPSVNYSDSGSSRPKMRARGMTDSGSSQRAGFFVEERSSLRKVTQKSPSSTHLPPSPVIPGVPGPSASPRVVIRQASVSRLNTPPSAPPTHRLPPPPDPQSQEYGSQPSASSSSISFSSALSLTNDVVASPPPEKRPPERSPFSQITHDRDEHHSRFATTKESRTEPGSPRTLRKALSQSSLSRRNNTAPTPPTSKTPPQPPTEKVPRKQRSFHHPRLPIPPIPLPNRASSSSGSAIFPSMAELGNPAPVEPRRGGGHSFSGRKRLFSSHSSNNRPSTQPTPTSPTEDDKLSLFSLRSDNDSHLAPYKPWRSPTNQSTPSSSFWDEGSSDQMPSSPVRSIPDSYYTPQAIMSKAELAKLEASVESSPQFSARTRDRGFSILSASTMASDFDFDPILTGLSPPPPTSRPSSKQMSARMSSNSFGAKSTTSVPAPRPRSPPHSVLSRESVDVDVRVNSTSGQPMSSGVSLTTIRPSSPQYSVMTSLPPPPRRTRPILLSQPELPQSISSRAPSVQKASSIRSKVTVEKAMHRRSIMRKPSFLEIDDDTDQDTESECFDPRVAGSFLDLARESFDTTRSD</sequence>
<feature type="compositionally biased region" description="Low complexity" evidence="1">
    <location>
        <begin position="532"/>
        <end position="546"/>
    </location>
</feature>
<feature type="compositionally biased region" description="Polar residues" evidence="1">
    <location>
        <begin position="302"/>
        <end position="314"/>
    </location>
</feature>
<feature type="compositionally biased region" description="Basic and acidic residues" evidence="1">
    <location>
        <begin position="112"/>
        <end position="129"/>
    </location>
</feature>
<feature type="compositionally biased region" description="Polar residues" evidence="1">
    <location>
        <begin position="672"/>
        <end position="691"/>
    </location>
</feature>
<evidence type="ECO:0000313" key="3">
    <source>
        <dbReference type="Proteomes" id="UP000027222"/>
    </source>
</evidence>
<organism evidence="2 3">
    <name type="scientific">Galerina marginata (strain CBS 339.88)</name>
    <dbReference type="NCBI Taxonomy" id="685588"/>
    <lineage>
        <taxon>Eukaryota</taxon>
        <taxon>Fungi</taxon>
        <taxon>Dikarya</taxon>
        <taxon>Basidiomycota</taxon>
        <taxon>Agaricomycotina</taxon>
        <taxon>Agaricomycetes</taxon>
        <taxon>Agaricomycetidae</taxon>
        <taxon>Agaricales</taxon>
        <taxon>Agaricineae</taxon>
        <taxon>Strophariaceae</taxon>
        <taxon>Galerina</taxon>
    </lineage>
</organism>
<feature type="region of interest" description="Disordered" evidence="1">
    <location>
        <begin position="68"/>
        <end position="129"/>
    </location>
</feature>
<feature type="compositionally biased region" description="Polar residues" evidence="1">
    <location>
        <begin position="761"/>
        <end position="781"/>
    </location>
</feature>
<protein>
    <submittedName>
        <fullName evidence="2">Uncharacterized protein</fullName>
    </submittedName>
</protein>
<feature type="compositionally biased region" description="Pro residues" evidence="1">
    <location>
        <begin position="346"/>
        <end position="360"/>
    </location>
</feature>
<evidence type="ECO:0000256" key="1">
    <source>
        <dbReference type="SAM" id="MobiDB-lite"/>
    </source>
</evidence>
<reference evidence="3" key="1">
    <citation type="journal article" date="2014" name="Proc. Natl. Acad. Sci. U.S.A.">
        <title>Extensive sampling of basidiomycete genomes demonstrates inadequacy of the white-rot/brown-rot paradigm for wood decay fungi.</title>
        <authorList>
            <person name="Riley R."/>
            <person name="Salamov A.A."/>
            <person name="Brown D.W."/>
            <person name="Nagy L.G."/>
            <person name="Floudas D."/>
            <person name="Held B.W."/>
            <person name="Levasseur A."/>
            <person name="Lombard V."/>
            <person name="Morin E."/>
            <person name="Otillar R."/>
            <person name="Lindquist E.A."/>
            <person name="Sun H."/>
            <person name="LaButti K.M."/>
            <person name="Schmutz J."/>
            <person name="Jabbour D."/>
            <person name="Luo H."/>
            <person name="Baker S.E."/>
            <person name="Pisabarro A.G."/>
            <person name="Walton J.D."/>
            <person name="Blanchette R.A."/>
            <person name="Henrissat B."/>
            <person name="Martin F."/>
            <person name="Cullen D."/>
            <person name="Hibbett D.S."/>
            <person name="Grigoriev I.V."/>
        </authorList>
    </citation>
    <scope>NUCLEOTIDE SEQUENCE [LARGE SCALE GENOMIC DNA]</scope>
    <source>
        <strain evidence="3">CBS 339.88</strain>
    </source>
</reference>